<dbReference type="EMBL" id="MFQS01000001">
    <property type="protein sequence ID" value="OGH84133.1"/>
    <property type="molecule type" value="Genomic_DNA"/>
</dbReference>
<evidence type="ECO:0000313" key="1">
    <source>
        <dbReference type="EMBL" id="OGH84133.1"/>
    </source>
</evidence>
<sequence>MNVHKDICIRFVAMKGGETRRFKAVGFLKEGESPVDGDEMLRRVPKAIGEEDSNFLDECVDQDWSEALWPYFLVTARRCPDDPRGVRCFFWNDILGWLQVWCIIDCISESEECLVVCLDDA</sequence>
<reference evidence="1 2" key="1">
    <citation type="journal article" date="2016" name="Nat. Commun.">
        <title>Thousands of microbial genomes shed light on interconnected biogeochemical processes in an aquifer system.</title>
        <authorList>
            <person name="Anantharaman K."/>
            <person name="Brown C.T."/>
            <person name="Hug L.A."/>
            <person name="Sharon I."/>
            <person name="Castelle C.J."/>
            <person name="Probst A.J."/>
            <person name="Thomas B.C."/>
            <person name="Singh A."/>
            <person name="Wilkins M.J."/>
            <person name="Karaoz U."/>
            <person name="Brodie E.L."/>
            <person name="Williams K.H."/>
            <person name="Hubbard S.S."/>
            <person name="Banfield J.F."/>
        </authorList>
    </citation>
    <scope>NUCLEOTIDE SEQUENCE [LARGE SCALE GENOMIC DNA]</scope>
</reference>
<protein>
    <submittedName>
        <fullName evidence="1">Uncharacterized protein</fullName>
    </submittedName>
</protein>
<accession>A0A1F6NJZ8</accession>
<name>A0A1F6NJZ8_9BACT</name>
<proteinExistence type="predicted"/>
<comment type="caution">
    <text evidence="1">The sequence shown here is derived from an EMBL/GenBank/DDBJ whole genome shotgun (WGS) entry which is preliminary data.</text>
</comment>
<gene>
    <name evidence="1" type="ORF">A2373_02755</name>
</gene>
<organism evidence="1 2">
    <name type="scientific">Candidatus Magasanikbacteria bacterium RIFOXYB1_FULL_40_15</name>
    <dbReference type="NCBI Taxonomy" id="1798697"/>
    <lineage>
        <taxon>Bacteria</taxon>
        <taxon>Candidatus Magasanikiibacteriota</taxon>
    </lineage>
</organism>
<dbReference type="AlphaFoldDB" id="A0A1F6NJZ8"/>
<dbReference type="Proteomes" id="UP000176300">
    <property type="component" value="Unassembled WGS sequence"/>
</dbReference>
<evidence type="ECO:0000313" key="2">
    <source>
        <dbReference type="Proteomes" id="UP000176300"/>
    </source>
</evidence>